<keyword evidence="3" id="KW-0418">Kinase</keyword>
<protein>
    <submittedName>
        <fullName evidence="3">Inactive receptor kinase</fullName>
    </submittedName>
</protein>
<dbReference type="GO" id="GO:0016301">
    <property type="term" value="F:kinase activity"/>
    <property type="evidence" value="ECO:0007669"/>
    <property type="project" value="UniProtKB-KW"/>
</dbReference>
<evidence type="ECO:0000313" key="5">
    <source>
        <dbReference type="EMBL" id="KAK3931708.1"/>
    </source>
</evidence>
<comment type="caution">
    <text evidence="3">The sequence shown here is derived from an EMBL/GenBank/DDBJ whole genome shotgun (WGS) entry which is preliminary data.</text>
</comment>
<sequence>MVCYKCGRHVCHHTFWACMCHANDMCVSYMCRADFTHIHALRIKGIL</sequence>
<evidence type="ECO:0000313" key="2">
    <source>
        <dbReference type="EMBL" id="KAK3925359.1"/>
    </source>
</evidence>
<evidence type="ECO:0000313" key="1">
    <source>
        <dbReference type="EMBL" id="KAK3918843.1"/>
    </source>
</evidence>
<keyword evidence="3" id="KW-0808">Transferase</keyword>
<reference evidence="3" key="2">
    <citation type="journal article" date="2023" name="BMC Genomics">
        <title>Pest status, molecular evolution, and epigenetic factors derived from the genome assembly of Frankliniella fusca, a thysanopteran phytovirus vector.</title>
        <authorList>
            <person name="Catto M.A."/>
            <person name="Labadie P.E."/>
            <person name="Jacobson A.L."/>
            <person name="Kennedy G.G."/>
            <person name="Srinivasan R."/>
            <person name="Hunt B.G."/>
        </authorList>
    </citation>
    <scope>NUCLEOTIDE SEQUENCE</scope>
    <source>
        <strain evidence="3">PL_HMW_Pooled</strain>
    </source>
</reference>
<gene>
    <name evidence="4" type="ORF">KUF71_005303</name>
    <name evidence="1" type="ORF">KUF71_008091</name>
    <name evidence="5" type="ORF">KUF71_008112</name>
    <name evidence="2" type="ORF">KUF71_013566</name>
    <name evidence="3" type="ORF">KUF71_014940</name>
</gene>
<proteinExistence type="predicted"/>
<organism evidence="3 6">
    <name type="scientific">Frankliniella fusca</name>
    <dbReference type="NCBI Taxonomy" id="407009"/>
    <lineage>
        <taxon>Eukaryota</taxon>
        <taxon>Metazoa</taxon>
        <taxon>Ecdysozoa</taxon>
        <taxon>Arthropoda</taxon>
        <taxon>Hexapoda</taxon>
        <taxon>Insecta</taxon>
        <taxon>Pterygota</taxon>
        <taxon>Neoptera</taxon>
        <taxon>Paraneoptera</taxon>
        <taxon>Thysanoptera</taxon>
        <taxon>Terebrantia</taxon>
        <taxon>Thripoidea</taxon>
        <taxon>Thripidae</taxon>
        <taxon>Frankliniella</taxon>
    </lineage>
</organism>
<dbReference type="AlphaFoldDB" id="A0AAE1HSD5"/>
<keyword evidence="3" id="KW-0675">Receptor</keyword>
<reference evidence="3" key="1">
    <citation type="submission" date="2021-07" db="EMBL/GenBank/DDBJ databases">
        <authorList>
            <person name="Catto M.A."/>
            <person name="Jacobson A."/>
            <person name="Kennedy G."/>
            <person name="Labadie P."/>
            <person name="Hunt B.G."/>
            <person name="Srinivasan R."/>
        </authorList>
    </citation>
    <scope>NUCLEOTIDE SEQUENCE</scope>
    <source>
        <strain evidence="3">PL_HMW_Pooled</strain>
        <tissue evidence="3">Head</tissue>
    </source>
</reference>
<dbReference type="EMBL" id="JAHWGI010001429">
    <property type="protein sequence ID" value="KAK3931708.1"/>
    <property type="molecule type" value="Genomic_DNA"/>
</dbReference>
<dbReference type="EMBL" id="JAHWGI010001411">
    <property type="protein sequence ID" value="KAK3930569.1"/>
    <property type="molecule type" value="Genomic_DNA"/>
</dbReference>
<dbReference type="Proteomes" id="UP001219518">
    <property type="component" value="Unassembled WGS sequence"/>
</dbReference>
<evidence type="ECO:0000313" key="3">
    <source>
        <dbReference type="EMBL" id="KAK3926604.1"/>
    </source>
</evidence>
<name>A0AAE1HSD5_9NEOP</name>
<keyword evidence="6" id="KW-1185">Reference proteome</keyword>
<accession>A0AAE1HSD5</accession>
<dbReference type="EMBL" id="JAHWGI010001269">
    <property type="protein sequence ID" value="KAK3926604.1"/>
    <property type="molecule type" value="Genomic_DNA"/>
</dbReference>
<dbReference type="EMBL" id="JAHWGI010001227">
    <property type="protein sequence ID" value="KAK3925359.1"/>
    <property type="molecule type" value="Genomic_DNA"/>
</dbReference>
<evidence type="ECO:0000313" key="6">
    <source>
        <dbReference type="Proteomes" id="UP001219518"/>
    </source>
</evidence>
<dbReference type="EMBL" id="JAHWGI010000960">
    <property type="protein sequence ID" value="KAK3918843.1"/>
    <property type="molecule type" value="Genomic_DNA"/>
</dbReference>
<evidence type="ECO:0000313" key="4">
    <source>
        <dbReference type="EMBL" id="KAK3930569.1"/>
    </source>
</evidence>